<accession>A0A366F2C2</accession>
<dbReference type="GO" id="GO:0016874">
    <property type="term" value="F:ligase activity"/>
    <property type="evidence" value="ECO:0007669"/>
    <property type="project" value="UniProtKB-KW"/>
</dbReference>
<dbReference type="PANTHER" id="PTHR36039">
    <property type="match status" value="1"/>
</dbReference>
<dbReference type="RefSeq" id="WP_113967792.1">
    <property type="nucleotide sequence ID" value="NZ_QNRJ01000001.1"/>
</dbReference>
<dbReference type="PANTHER" id="PTHR36039:SF2">
    <property type="entry name" value="RNA LIGASE_CYCLIC NUCLEOTIDE PHOSPHODIESTERASE FAMILY PROTEIN"/>
    <property type="match status" value="1"/>
</dbReference>
<dbReference type="Pfam" id="PF13563">
    <property type="entry name" value="2_5_RNA_ligase2"/>
    <property type="match status" value="1"/>
</dbReference>
<dbReference type="EMBL" id="QNRJ01000001">
    <property type="protein sequence ID" value="RBP07899.1"/>
    <property type="molecule type" value="Genomic_DNA"/>
</dbReference>
<evidence type="ECO:0000313" key="2">
    <source>
        <dbReference type="Proteomes" id="UP000252118"/>
    </source>
</evidence>
<dbReference type="Gene3D" id="3.90.1140.10">
    <property type="entry name" value="Cyclic phosphodiesterase"/>
    <property type="match status" value="1"/>
</dbReference>
<organism evidence="1 2">
    <name type="scientific">Rossellomorea aquimaris</name>
    <dbReference type="NCBI Taxonomy" id="189382"/>
    <lineage>
        <taxon>Bacteria</taxon>
        <taxon>Bacillati</taxon>
        <taxon>Bacillota</taxon>
        <taxon>Bacilli</taxon>
        <taxon>Bacillales</taxon>
        <taxon>Bacillaceae</taxon>
        <taxon>Rossellomorea</taxon>
    </lineage>
</organism>
<reference evidence="1 2" key="1">
    <citation type="submission" date="2018-06" db="EMBL/GenBank/DDBJ databases">
        <title>Freshwater and sediment microbial communities from various areas in North America, analyzing microbe dynamics in response to fracking.</title>
        <authorList>
            <person name="Lamendella R."/>
        </authorList>
    </citation>
    <scope>NUCLEOTIDE SEQUENCE [LARGE SCALE GENOMIC DNA]</scope>
    <source>
        <strain evidence="1 2">97B</strain>
    </source>
</reference>
<name>A0A366F2C2_9BACI</name>
<protein>
    <submittedName>
        <fullName evidence="1">2'-5' RNA ligase superfamily protein</fullName>
    </submittedName>
</protein>
<dbReference type="AlphaFoldDB" id="A0A366F2C2"/>
<dbReference type="OrthoDB" id="463286at2"/>
<keyword evidence="1" id="KW-0436">Ligase</keyword>
<comment type="caution">
    <text evidence="1">The sequence shown here is derived from an EMBL/GenBank/DDBJ whole genome shotgun (WGS) entry which is preliminary data.</text>
</comment>
<gene>
    <name evidence="1" type="ORF">DET59_101267</name>
</gene>
<evidence type="ECO:0000313" key="1">
    <source>
        <dbReference type="EMBL" id="RBP07899.1"/>
    </source>
</evidence>
<dbReference type="InterPro" id="IPR009097">
    <property type="entry name" value="Cyclic_Pdiesterase"/>
</dbReference>
<dbReference type="SUPFAM" id="SSF55144">
    <property type="entry name" value="LigT-like"/>
    <property type="match status" value="1"/>
</dbReference>
<proteinExistence type="predicted"/>
<sequence length="183" mass="21379">MYWVIALFDEKTEQLIQEIWKELTVKDISYYEEEINDARPHITIGSYNELDKQKYIKALDEYYEHKKPIDITFNTVGSFLNFGTLFFSPTITRELLNFHSDHHDFFHDFNESANPLYLPDKWIPHCTLANKLSPEKLSQGFKHCLERGDTIKAKITGIALIELVDDSKDCIDAPIVYSKSLLE</sequence>
<dbReference type="Proteomes" id="UP000252118">
    <property type="component" value="Unassembled WGS sequence"/>
</dbReference>